<dbReference type="InterPro" id="IPR027629">
    <property type="entry name" value="DevT-like"/>
</dbReference>
<dbReference type="PANTHER" id="PTHR35769:SF2">
    <property type="entry name" value="CALCINEURIN-LIKE METALLO-PHOSPHOESTERASE SUPERFAMILY PROTEIN"/>
    <property type="match status" value="1"/>
</dbReference>
<dbReference type="Proteomes" id="UP000618445">
    <property type="component" value="Unassembled WGS sequence"/>
</dbReference>
<evidence type="ECO:0000259" key="1">
    <source>
        <dbReference type="Pfam" id="PF00149"/>
    </source>
</evidence>
<proteinExistence type="predicted"/>
<reference evidence="2 3" key="1">
    <citation type="journal article" date="2020" name="ISME J.">
        <title>Comparative genomics reveals insights into cyanobacterial evolution and habitat adaptation.</title>
        <authorList>
            <person name="Chen M.Y."/>
            <person name="Teng W.K."/>
            <person name="Zhao L."/>
            <person name="Hu C.X."/>
            <person name="Zhou Y.K."/>
            <person name="Han B.P."/>
            <person name="Song L.R."/>
            <person name="Shu W.S."/>
        </authorList>
    </citation>
    <scope>NUCLEOTIDE SEQUENCE [LARGE SCALE GENOMIC DNA]</scope>
    <source>
        <strain evidence="2 3">FACHB-1050</strain>
    </source>
</reference>
<dbReference type="NCBIfam" id="TIGR04168">
    <property type="entry name" value="TIGR04168 family protein"/>
    <property type="match status" value="1"/>
</dbReference>
<organism evidence="2 3">
    <name type="scientific">Phormidium tenue FACHB-1050</name>
    <dbReference type="NCBI Taxonomy" id="2692857"/>
    <lineage>
        <taxon>Bacteria</taxon>
        <taxon>Bacillati</taxon>
        <taxon>Cyanobacteriota</taxon>
        <taxon>Cyanophyceae</taxon>
        <taxon>Oscillatoriophycideae</taxon>
        <taxon>Oscillatoriales</taxon>
        <taxon>Oscillatoriaceae</taxon>
        <taxon>Phormidium</taxon>
    </lineage>
</organism>
<protein>
    <submittedName>
        <fullName evidence="2">TIGR04168 family protein</fullName>
    </submittedName>
</protein>
<dbReference type="EMBL" id="JACJQY010000029">
    <property type="protein sequence ID" value="MBD2318460.1"/>
    <property type="molecule type" value="Genomic_DNA"/>
</dbReference>
<gene>
    <name evidence="2" type="ORF">H6G05_16590</name>
</gene>
<dbReference type="SUPFAM" id="SSF56300">
    <property type="entry name" value="Metallo-dependent phosphatases"/>
    <property type="match status" value="1"/>
</dbReference>
<name>A0ABR8CDN1_9CYAN</name>
<feature type="domain" description="Calcineurin-like phosphoesterase" evidence="1">
    <location>
        <begin position="7"/>
        <end position="226"/>
    </location>
</feature>
<dbReference type="InterPro" id="IPR029052">
    <property type="entry name" value="Metallo-depent_PP-like"/>
</dbReference>
<sequence length="310" mass="34706">MPKSSVKIAVVGDIHDLWQPVEDRLALQALGVDLVLFVGDIGNESVEVVRAIANLDMPKAVILGNHDAWYSATDNQKKLNKKKCPYDRTKEDRVQQQLDILGKLHVGYSWLDFPELNLSVVGARPFSWGSSRWKKAAFYSDRFGVKSFEESTQRIVESVANTAHDNIVFLGHNGPFGLGSEEYSICGKDWKAGGGDYGDPDFTEAISKSYQMLKTVSLVTFGHMHHNLRLNSKRTREVLVTNEKGTVFLNAACTPRIVQSNNEEYRNFSIVTLESGKIAQISLVWLNSHCHVVKENILLQRTIQTVSSQV</sequence>
<dbReference type="CDD" id="cd07397">
    <property type="entry name" value="MPP_NostocDevT-like"/>
    <property type="match status" value="1"/>
</dbReference>
<dbReference type="Gene3D" id="3.60.21.10">
    <property type="match status" value="1"/>
</dbReference>
<evidence type="ECO:0000313" key="3">
    <source>
        <dbReference type="Proteomes" id="UP000618445"/>
    </source>
</evidence>
<evidence type="ECO:0000313" key="2">
    <source>
        <dbReference type="EMBL" id="MBD2318460.1"/>
    </source>
</evidence>
<comment type="caution">
    <text evidence="2">The sequence shown here is derived from an EMBL/GenBank/DDBJ whole genome shotgun (WGS) entry which is preliminary data.</text>
</comment>
<accession>A0ABR8CDN1</accession>
<dbReference type="Pfam" id="PF00149">
    <property type="entry name" value="Metallophos"/>
    <property type="match status" value="1"/>
</dbReference>
<dbReference type="PANTHER" id="PTHR35769">
    <property type="entry name" value="CALCINEURIN-LIKE METALLO-PHOSPHOESTERASE SUPERFAMILY PROTEIN"/>
    <property type="match status" value="1"/>
</dbReference>
<keyword evidence="3" id="KW-1185">Reference proteome</keyword>
<dbReference type="RefSeq" id="WP_190579474.1">
    <property type="nucleotide sequence ID" value="NZ_CAWPQU010000022.1"/>
</dbReference>
<dbReference type="InterPro" id="IPR004843">
    <property type="entry name" value="Calcineurin-like_PHP"/>
</dbReference>